<dbReference type="Proteomes" id="UP000032679">
    <property type="component" value="Unassembled WGS sequence"/>
</dbReference>
<gene>
    <name evidence="1" type="ORF">Tasa_009_058</name>
</gene>
<comment type="caution">
    <text evidence="1">The sequence shown here is derived from an EMBL/GenBank/DDBJ whole genome shotgun (WGS) entry which is preliminary data.</text>
</comment>
<sequence length="64" mass="7115">MVEEAPRYIGNDVLLRCSGRGAILDDARKVLTVCLGGQGLYGASHIERLPMKETLIPQTTRFKR</sequence>
<reference evidence="1 2" key="1">
    <citation type="submission" date="2012-10" db="EMBL/GenBank/DDBJ databases">
        <title>Genome sequencing of Tanticharoenia sakaeratensis NBRC 103193.</title>
        <authorList>
            <person name="Azuma Y."/>
            <person name="Hadano H."/>
            <person name="Hirakawa H."/>
            <person name="Matsushita K."/>
        </authorList>
    </citation>
    <scope>NUCLEOTIDE SEQUENCE [LARGE SCALE GENOMIC DNA]</scope>
    <source>
        <strain evidence="1 2">NBRC 103193</strain>
    </source>
</reference>
<protein>
    <submittedName>
        <fullName evidence="1">Uncharacterized protein</fullName>
    </submittedName>
</protein>
<dbReference type="AlphaFoldDB" id="A0A0D6MJ31"/>
<organism evidence="1 2">
    <name type="scientific">Tanticharoenia sakaeratensis NBRC 103193</name>
    <dbReference type="NCBI Taxonomy" id="1231623"/>
    <lineage>
        <taxon>Bacteria</taxon>
        <taxon>Pseudomonadati</taxon>
        <taxon>Pseudomonadota</taxon>
        <taxon>Alphaproteobacteria</taxon>
        <taxon>Acetobacterales</taxon>
        <taxon>Acetobacteraceae</taxon>
        <taxon>Tanticharoenia</taxon>
    </lineage>
</organism>
<accession>A0A0D6MJ31</accession>
<name>A0A0D6MJ31_9PROT</name>
<dbReference type="STRING" id="1231623.Tasa_009_058"/>
<proteinExistence type="predicted"/>
<evidence type="ECO:0000313" key="2">
    <source>
        <dbReference type="Proteomes" id="UP000032679"/>
    </source>
</evidence>
<evidence type="ECO:0000313" key="1">
    <source>
        <dbReference type="EMBL" id="GAN53263.1"/>
    </source>
</evidence>
<keyword evidence="2" id="KW-1185">Reference proteome</keyword>
<dbReference type="EMBL" id="BALE01000009">
    <property type="protein sequence ID" value="GAN53263.1"/>
    <property type="molecule type" value="Genomic_DNA"/>
</dbReference>